<gene>
    <name evidence="2" type="ORF">CIHUM_08415</name>
</gene>
<protein>
    <submittedName>
        <fullName evidence="2">Uncharacterized protein</fullName>
    </submittedName>
</protein>
<evidence type="ECO:0000256" key="1">
    <source>
        <dbReference type="SAM" id="MobiDB-lite"/>
    </source>
</evidence>
<dbReference type="RefSeq" id="WP_034998249.1">
    <property type="nucleotide sequence ID" value="NZ_CP063190.1"/>
</dbReference>
<proteinExistence type="predicted"/>
<sequence length="619" mass="70638">MLHRSKAARTRSQWAEIFGVPEEKVWKHAGAEKHFYPAIEYMLHDAPQHANKEPYPREDLVTSPGWDWETGYERYKLMGKPNTPQRLPNDPYTRVVRGEIMPKEALQLGAKADAKRLRNARHAYLVKQRPPSYRLVFYLQVEDSFDAAPFCKAAAQVLAGSEQEVFDFRIPDYGKYWERKKEFEKDTLEALSRYEGERLVMLRGVERGTQREGFTLGAIKHALGGSEQLVSFFKRQPDQFDNARFVKTSQGETAFLHDTCVVMSEMPIEQFKAQLLEEFTQVIKGQDDASRELGRTFPILVEVDTDSFKVSILEEALGDDAPGSGFRAGNRVRQNLRQMMETARLYPNNEVIKASAERIQHEQLKELIAADDLVRERMTPRVAPEDFYATFSLEAQGNTAEDPEIIEAEVVEEPQETQQAPEAPVATERPADPTEGATASAKADAPKPIEQLPSAPPKPTPPAVFSDDLGPSGDIDENGNFFIRDDYSDLLVAKKEPLLPSVKDIDTRSQLILRSMYQWGKYSPGDDLHETQEKYYKILERYNLTDSLSNMWKLSKWAPAWNAFEKCDFNKVKEELSAFQYANHDDALIKLKVWESYARLTGELEKPIPALRDSKLEYV</sequence>
<accession>A0ABY7UEJ1</accession>
<feature type="region of interest" description="Disordered" evidence="1">
    <location>
        <begin position="412"/>
        <end position="471"/>
    </location>
</feature>
<keyword evidence="3" id="KW-1185">Reference proteome</keyword>
<name>A0ABY7UEJ1_9CORY</name>
<dbReference type="EMBL" id="CP063190">
    <property type="protein sequence ID" value="WCZ35093.1"/>
    <property type="molecule type" value="Genomic_DNA"/>
</dbReference>
<organism evidence="2 3">
    <name type="scientific">Corynebacterium ihumii</name>
    <dbReference type="NCBI Taxonomy" id="1232427"/>
    <lineage>
        <taxon>Bacteria</taxon>
        <taxon>Bacillati</taxon>
        <taxon>Actinomycetota</taxon>
        <taxon>Actinomycetes</taxon>
        <taxon>Mycobacteriales</taxon>
        <taxon>Corynebacteriaceae</taxon>
        <taxon>Corynebacterium</taxon>
    </lineage>
</organism>
<dbReference type="Proteomes" id="UP001220577">
    <property type="component" value="Chromosome"/>
</dbReference>
<reference evidence="2 3" key="1">
    <citation type="submission" date="2020-10" db="EMBL/GenBank/DDBJ databases">
        <title>Complete genome sequence of Corynebacterium ihumii DSM 45751.</title>
        <authorList>
            <person name="Ruckert C."/>
            <person name="Albersmeier A."/>
            <person name="Busche T."/>
            <person name="Jaenicke S."/>
            <person name="Winkler A."/>
            <person name="Friethjonsson O.H."/>
            <person name="Hreggviethsson G.O."/>
            <person name="Lambert C."/>
            <person name="Badcock D."/>
            <person name="Bernaerts K."/>
            <person name="Anne J."/>
            <person name="Economou A."/>
            <person name="Kalinowski J."/>
        </authorList>
    </citation>
    <scope>NUCLEOTIDE SEQUENCE [LARGE SCALE GENOMIC DNA]</scope>
    <source>
        <strain evidence="2 3">DSM 45751</strain>
    </source>
</reference>
<feature type="compositionally biased region" description="Low complexity" evidence="1">
    <location>
        <begin position="416"/>
        <end position="426"/>
    </location>
</feature>
<evidence type="ECO:0000313" key="3">
    <source>
        <dbReference type="Proteomes" id="UP001220577"/>
    </source>
</evidence>
<evidence type="ECO:0000313" key="2">
    <source>
        <dbReference type="EMBL" id="WCZ35093.1"/>
    </source>
</evidence>